<evidence type="ECO:0000256" key="1">
    <source>
        <dbReference type="ARBA" id="ARBA00001947"/>
    </source>
</evidence>
<dbReference type="InterPro" id="IPR050753">
    <property type="entry name" value="Peptidase_M14_domain"/>
</dbReference>
<feature type="domain" description="Peptidase M14" evidence="12">
    <location>
        <begin position="451"/>
        <end position="753"/>
    </location>
</feature>
<keyword evidence="8" id="KW-0325">Glycoprotein</keyword>
<dbReference type="PANTHER" id="PTHR11532">
    <property type="entry name" value="PROTEASE M14 CARBOXYPEPTIDASE"/>
    <property type="match status" value="1"/>
</dbReference>
<evidence type="ECO:0000256" key="2">
    <source>
        <dbReference type="ARBA" id="ARBA00005988"/>
    </source>
</evidence>
<dbReference type="FunFam" id="2.60.40.1120:FF:000016">
    <property type="entry name" value="carboxypeptidase D isoform X2"/>
    <property type="match status" value="1"/>
</dbReference>
<dbReference type="CDD" id="cd03858">
    <property type="entry name" value="M14_CP_N-E_like"/>
    <property type="match status" value="1"/>
</dbReference>
<dbReference type="STRING" id="34720.A0A151JV41"/>
<dbReference type="Gene3D" id="3.40.630.10">
    <property type="entry name" value="Zn peptidases"/>
    <property type="match status" value="3"/>
</dbReference>
<feature type="domain" description="Peptidase M14" evidence="12">
    <location>
        <begin position="41"/>
        <end position="341"/>
    </location>
</feature>
<comment type="caution">
    <text evidence="9">Lacks conserved residue(s) required for the propagation of feature annotation.</text>
</comment>
<evidence type="ECO:0000256" key="9">
    <source>
        <dbReference type="PROSITE-ProRule" id="PRU01379"/>
    </source>
</evidence>
<dbReference type="InterPro" id="IPR000834">
    <property type="entry name" value="Peptidase_M14"/>
</dbReference>
<keyword evidence="14" id="KW-1185">Reference proteome</keyword>
<evidence type="ECO:0000256" key="11">
    <source>
        <dbReference type="SAM" id="Phobius"/>
    </source>
</evidence>
<dbReference type="GO" id="GO:0004181">
    <property type="term" value="F:metallocarboxypeptidase activity"/>
    <property type="evidence" value="ECO:0007669"/>
    <property type="project" value="InterPro"/>
</dbReference>
<feature type="active site" description="Proton donor/acceptor" evidence="9">
    <location>
        <position position="311"/>
    </location>
</feature>
<gene>
    <name evidence="13" type="ORF">ALC56_08249</name>
</gene>
<keyword evidence="4" id="KW-0645">Protease</keyword>
<evidence type="ECO:0000256" key="4">
    <source>
        <dbReference type="ARBA" id="ARBA00022670"/>
    </source>
</evidence>
<reference evidence="13 14" key="1">
    <citation type="submission" date="2016-03" db="EMBL/GenBank/DDBJ databases">
        <title>Trachymyrmex septentrionalis WGS genome.</title>
        <authorList>
            <person name="Nygaard S."/>
            <person name="Hu H."/>
            <person name="Boomsma J."/>
            <person name="Zhang G."/>
        </authorList>
    </citation>
    <scope>NUCLEOTIDE SEQUENCE [LARGE SCALE GENOMIC DNA]</scope>
    <source>
        <strain evidence="13">Tsep2-gDNA-1</strain>
        <tissue evidence="13">Whole body</tissue>
    </source>
</reference>
<feature type="transmembrane region" description="Helical" evidence="11">
    <location>
        <begin position="1300"/>
        <end position="1322"/>
    </location>
</feature>
<keyword evidence="11" id="KW-1133">Transmembrane helix</keyword>
<comment type="similarity">
    <text evidence="2 9">Belongs to the peptidase M14 family.</text>
</comment>
<accession>A0A151JV41</accession>
<dbReference type="PANTHER" id="PTHR11532:SF62">
    <property type="entry name" value="CARBOXYPEPTIDASE D"/>
    <property type="match status" value="1"/>
</dbReference>
<keyword evidence="3 13" id="KW-0121">Carboxypeptidase</keyword>
<keyword evidence="11" id="KW-0472">Membrane</keyword>
<evidence type="ECO:0000256" key="8">
    <source>
        <dbReference type="ARBA" id="ARBA00023180"/>
    </source>
</evidence>
<feature type="domain" description="Peptidase M14" evidence="12">
    <location>
        <begin position="859"/>
        <end position="1110"/>
    </location>
</feature>
<evidence type="ECO:0000256" key="10">
    <source>
        <dbReference type="SAM" id="MobiDB-lite"/>
    </source>
</evidence>
<evidence type="ECO:0000313" key="14">
    <source>
        <dbReference type="Proteomes" id="UP000078541"/>
    </source>
</evidence>
<dbReference type="Gene3D" id="2.60.40.1120">
    <property type="entry name" value="Carboxypeptidase-like, regulatory domain"/>
    <property type="match status" value="3"/>
</dbReference>
<dbReference type="FunFam" id="3.40.630.10:FF:000020">
    <property type="entry name" value="Carboxypeptidase D"/>
    <property type="match status" value="2"/>
</dbReference>
<dbReference type="Pfam" id="PF13620">
    <property type="entry name" value="CarboxypepD_reg"/>
    <property type="match status" value="2"/>
</dbReference>
<keyword evidence="5" id="KW-0479">Metal-binding</keyword>
<feature type="active site" description="Proton donor/acceptor" evidence="9">
    <location>
        <position position="723"/>
    </location>
</feature>
<name>A0A151JV41_9HYME</name>
<dbReference type="SMART" id="SM00631">
    <property type="entry name" value="Zn_pept"/>
    <property type="match status" value="2"/>
</dbReference>
<dbReference type="GO" id="GO:0008270">
    <property type="term" value="F:zinc ion binding"/>
    <property type="evidence" value="ECO:0007669"/>
    <property type="project" value="InterPro"/>
</dbReference>
<dbReference type="GO" id="GO:0006518">
    <property type="term" value="P:peptide metabolic process"/>
    <property type="evidence" value="ECO:0007669"/>
    <property type="project" value="TreeGrafter"/>
</dbReference>
<dbReference type="GO" id="GO:0005615">
    <property type="term" value="C:extracellular space"/>
    <property type="evidence" value="ECO:0007669"/>
    <property type="project" value="TreeGrafter"/>
</dbReference>
<keyword evidence="7" id="KW-0862">Zinc</keyword>
<evidence type="ECO:0000313" key="13">
    <source>
        <dbReference type="EMBL" id="KYN37346.1"/>
    </source>
</evidence>
<dbReference type="PROSITE" id="PS52035">
    <property type="entry name" value="PEPTIDASE_M14"/>
    <property type="match status" value="3"/>
</dbReference>
<sequence>MEGLRRGVVILALVYAVIALANGYALNVAEQPRDGDYVTTSYTHYEDLRQLFDSLADRYPNLARVLSIGKSVEGRDLLVLEISENVGQRSPGEPMVKYIANMHGDEVVGRQLLIILGQYLLDRYGKDDRITRLVNQTDIYLMPSMNPDGFEKSVEGKCESNDDFSGRENANHVDLNRDFPDQFEGKSNHHSKGSSILNGRQSETVAMMTWISSEPFVLSGNLHGGAVVASYPYDSGISRSCCIESKSPDDNLFKHLAHAYADNHSLMRRGDACPPEIFRGGVTNGAFWYEVIGGMQDYNYARSNAFDITFELSCCKYPPGSTIPEQWLLNKESLIKYLEQVHIGVKGFVFNKDGRPIERANVVVEGINHNVTTTVNGEYWRLLLPGTYSVYCVAWGYEPSKPVSVTVLENSPTILNFTLSGEEVHEQGESTVDETIRSIDKYGFYHAVEFKHHNYIAMEKYLKDLNANYPNITRLYSIGSSVQGRELYVMEVTKDPGVHNPDKPEVKYIGNMHGNEVVGREMLLLLLRYLCENYGTDVRVTRIVETIRLHVLPSMNPDGYEISKEGDVYGTKGRANAMDVDLNRNFPDYYVTNDVNRHQQPETKAVMDWIAKIPFVLSANLHGGALVANYPYDEGPEDLGSTVANPSPDNDVFRMLALVYSNAHPRMHLGQPCPPIAKNSYGKTVLEERFPEGITNGAAWYSLSGGMQDYNYFHSNDFEITLEIGCTKFPNASDLPNYWLENREPLLHFIEMSRKGVHGIVSSSIGTPISHAKISIGGIKHDIYTAERGDYWRLLVPGRYNITVSALGYETLTQNIEVPSYDKNPENGEVTLDFTLMRDDPLHWSSAYDFGLRVNLQNGYLKNSDLNARFSQLENHQSDTAEFLAGDSMISIAIHSLKVTHDMGSPDENKFRVALVGGLFASQPAGREILLRLATHILKGNQIGNPPIQRMLNDAMLHFIPSIDPGFDNLEQSEDCNPVVDNEVGNKLLEENTDMSKQTDRIANAFKTMLRTENYDAVVILGGGASKISYSDDNLNTFRKLARAYEYSKDSETCSHSNNSTQHLTNFIQHVYGPPVMSISLSCCKYPPADSISVIWRENLQSLMELVQSLTTGIRVMITDKYDIPLREANVEIGRRTYGVSHNMAYFKMILVPETGIGGKRGHPLIDYAYFNTSTLMMDVYVTCCTTDYSIVVWQENKDSLLACIQEMKKGVRGYVTNEEDVPIENVVLSYDMSPHLIKNSKSGFYSILLPPGSHNITATVSGYHAETNLISTPTFETMKHLRLIFKLVRDDSIIGIPRLVFIIITSMICFGVVLCCMCICARCRASEDEEKNRKGYAFSLLQDGGSFFDDDEKEIEIFRRPIDGYPPNDNKVTMPYFDDDNSSEDGSDLEFIRPEWSDIIPKET</sequence>
<keyword evidence="11" id="KW-0812">Transmembrane</keyword>
<comment type="cofactor">
    <cofactor evidence="1">
        <name>Zn(2+)</name>
        <dbReference type="ChEBI" id="CHEBI:29105"/>
    </cofactor>
</comment>
<dbReference type="SUPFAM" id="SSF53187">
    <property type="entry name" value="Zn-dependent exopeptidases"/>
    <property type="match status" value="3"/>
</dbReference>
<protein>
    <submittedName>
        <fullName evidence="13">Carboxypeptidase D</fullName>
    </submittedName>
</protein>
<dbReference type="InterPro" id="IPR057246">
    <property type="entry name" value="CARBOXYPEPT_ZN_1"/>
</dbReference>
<feature type="compositionally biased region" description="Acidic residues" evidence="10">
    <location>
        <begin position="1378"/>
        <end position="1389"/>
    </location>
</feature>
<dbReference type="InterPro" id="IPR008969">
    <property type="entry name" value="CarboxyPept-like_regulatory"/>
</dbReference>
<dbReference type="SUPFAM" id="SSF49464">
    <property type="entry name" value="Carboxypeptidase regulatory domain-like"/>
    <property type="match status" value="3"/>
</dbReference>
<dbReference type="Proteomes" id="UP000078541">
    <property type="component" value="Unassembled WGS sequence"/>
</dbReference>
<evidence type="ECO:0000256" key="5">
    <source>
        <dbReference type="ARBA" id="ARBA00022723"/>
    </source>
</evidence>
<dbReference type="CDD" id="cd03868">
    <property type="entry name" value="M14_CPD_I"/>
    <property type="match status" value="1"/>
</dbReference>
<dbReference type="GO" id="GO:0016485">
    <property type="term" value="P:protein processing"/>
    <property type="evidence" value="ECO:0007669"/>
    <property type="project" value="TreeGrafter"/>
</dbReference>
<dbReference type="PRINTS" id="PR00765">
    <property type="entry name" value="CRBOXYPTASEA"/>
</dbReference>
<dbReference type="EMBL" id="KQ981713">
    <property type="protein sequence ID" value="KYN37346.1"/>
    <property type="molecule type" value="Genomic_DNA"/>
</dbReference>
<dbReference type="CDD" id="cd11308">
    <property type="entry name" value="Peptidase_M14NE-CP-C_like"/>
    <property type="match status" value="2"/>
</dbReference>
<evidence type="ECO:0000256" key="7">
    <source>
        <dbReference type="ARBA" id="ARBA00022833"/>
    </source>
</evidence>
<evidence type="ECO:0000259" key="12">
    <source>
        <dbReference type="PROSITE" id="PS52035"/>
    </source>
</evidence>
<evidence type="ECO:0000256" key="3">
    <source>
        <dbReference type="ARBA" id="ARBA00022645"/>
    </source>
</evidence>
<feature type="region of interest" description="Disordered" evidence="10">
    <location>
        <begin position="1370"/>
        <end position="1389"/>
    </location>
</feature>
<dbReference type="InterPro" id="IPR057247">
    <property type="entry name" value="CARBOXYPEPT_ZN_2"/>
</dbReference>
<organism evidence="13 14">
    <name type="scientific">Trachymyrmex septentrionalis</name>
    <dbReference type="NCBI Taxonomy" id="34720"/>
    <lineage>
        <taxon>Eukaryota</taxon>
        <taxon>Metazoa</taxon>
        <taxon>Ecdysozoa</taxon>
        <taxon>Arthropoda</taxon>
        <taxon>Hexapoda</taxon>
        <taxon>Insecta</taxon>
        <taxon>Pterygota</taxon>
        <taxon>Neoptera</taxon>
        <taxon>Endopterygota</taxon>
        <taxon>Hymenoptera</taxon>
        <taxon>Apocrita</taxon>
        <taxon>Aculeata</taxon>
        <taxon>Formicoidea</taxon>
        <taxon>Formicidae</taxon>
        <taxon>Myrmicinae</taxon>
        <taxon>Trachymyrmex</taxon>
    </lineage>
</organism>
<proteinExistence type="inferred from homology"/>
<evidence type="ECO:0000256" key="6">
    <source>
        <dbReference type="ARBA" id="ARBA00022801"/>
    </source>
</evidence>
<keyword evidence="6" id="KW-0378">Hydrolase</keyword>
<dbReference type="Pfam" id="PF00246">
    <property type="entry name" value="Peptidase_M14"/>
    <property type="match status" value="2"/>
</dbReference>
<dbReference type="PROSITE" id="PS00133">
    <property type="entry name" value="CARBOXYPEPT_ZN_2"/>
    <property type="match status" value="2"/>
</dbReference>
<dbReference type="PROSITE" id="PS00132">
    <property type="entry name" value="CARBOXYPEPT_ZN_1"/>
    <property type="match status" value="2"/>
</dbReference>